<dbReference type="Proteomes" id="UP001626550">
    <property type="component" value="Unassembled WGS sequence"/>
</dbReference>
<comment type="caution">
    <text evidence="1">The sequence shown here is derived from an EMBL/GenBank/DDBJ whole genome shotgun (WGS) entry which is preliminary data.</text>
</comment>
<sequence length="648" mass="73308">MAELVRQKVKKKISDREIEDKLSKLDVIDDEIGNYSQNIEEEATEDRIIPEEGNILPSAPIETNAADLEHGREEVELKETTSVKCIENGDIVKTEELVAPISSAPLEEFTQRIAECTLPRTYDSKNLKNFAFTGHVKEMQNCESWIAQESEAILSAQQTSTPNCLFKIIADYVKMMNEFVSLMHKLCLEEKEVKVLLNQLWVTEHKFGKKSGVCKDGFEVFLDYEYHTATFDKNDTINPKLQFLQRDNRHILCEQIPLVVSKVSLARLNIDNYLSTVISQCPTCSSSNDESPFIIQQESDLSAQRSADLKKLRAVVNVLFVSLRAYCSQHCKPPSKMQNAQENQGNFDLVSVADLHDFITDKMIDWIFLFVGLIMQESTMFDHLAISIHLLRLPSGILRRSSGRLISMIQLPGRNPSEYMPLLEKEHSNPIISLLTHPMVQVQIALFQLFFSSIKDRFRLLQLYSIEQHSIEELRSVLSWNPVSGPSEEEKALAAWTLVDSEGESDVSESQVAMNGAEDGAGPEEDPAYDHADLIMVSENTDQLSKLFHDELHPMQLEAFVGQLNLAQVFYAITQQTMTIWSAPSELGPLIQLEACCSGLLSLFAFIDQLIECLEQRSLRNFNQAGSKASASWRKVFKRNGSLLQYVT</sequence>
<dbReference type="AlphaFoldDB" id="A0ABD2QB78"/>
<evidence type="ECO:0000313" key="2">
    <source>
        <dbReference type="Proteomes" id="UP001626550"/>
    </source>
</evidence>
<keyword evidence="2" id="KW-1185">Reference proteome</keyword>
<protein>
    <submittedName>
        <fullName evidence="1">Uncharacterized protein</fullName>
    </submittedName>
</protein>
<proteinExistence type="predicted"/>
<organism evidence="1 2">
    <name type="scientific">Cichlidogyrus casuarinus</name>
    <dbReference type="NCBI Taxonomy" id="1844966"/>
    <lineage>
        <taxon>Eukaryota</taxon>
        <taxon>Metazoa</taxon>
        <taxon>Spiralia</taxon>
        <taxon>Lophotrochozoa</taxon>
        <taxon>Platyhelminthes</taxon>
        <taxon>Monogenea</taxon>
        <taxon>Monopisthocotylea</taxon>
        <taxon>Dactylogyridea</taxon>
        <taxon>Ancyrocephalidae</taxon>
        <taxon>Cichlidogyrus</taxon>
    </lineage>
</organism>
<accession>A0ABD2QB78</accession>
<reference evidence="1 2" key="1">
    <citation type="submission" date="2024-11" db="EMBL/GenBank/DDBJ databases">
        <title>Adaptive evolution of stress response genes in parasites aligns with host niche diversity.</title>
        <authorList>
            <person name="Hahn C."/>
            <person name="Resl P."/>
        </authorList>
    </citation>
    <scope>NUCLEOTIDE SEQUENCE [LARGE SCALE GENOMIC DNA]</scope>
    <source>
        <strain evidence="1">EGGRZ-B1_66</strain>
        <tissue evidence="1">Body</tissue>
    </source>
</reference>
<dbReference type="EMBL" id="JBJKFK010000621">
    <property type="protein sequence ID" value="KAL3316016.1"/>
    <property type="molecule type" value="Genomic_DNA"/>
</dbReference>
<evidence type="ECO:0000313" key="1">
    <source>
        <dbReference type="EMBL" id="KAL3316016.1"/>
    </source>
</evidence>
<name>A0ABD2QB78_9PLAT</name>
<gene>
    <name evidence="1" type="ORF">Ciccas_005343</name>
</gene>